<keyword evidence="6 11" id="KW-0479">Metal-binding</keyword>
<dbReference type="AlphaFoldDB" id="A0A327KFF0"/>
<keyword evidence="10 13" id="KW-0472">Membrane</keyword>
<dbReference type="FunFam" id="1.10.760.10:FF:000026">
    <property type="entry name" value="Cytochrome C, membrane-bound"/>
    <property type="match status" value="1"/>
</dbReference>
<evidence type="ECO:0000256" key="9">
    <source>
        <dbReference type="ARBA" id="ARBA00023004"/>
    </source>
</evidence>
<dbReference type="InterPro" id="IPR002327">
    <property type="entry name" value="Cyt_c_1A/1B"/>
</dbReference>
<name>A0A327KFF0_9BRAD</name>
<evidence type="ECO:0000256" key="3">
    <source>
        <dbReference type="ARBA" id="ARBA00022475"/>
    </source>
</evidence>
<protein>
    <submittedName>
        <fullName evidence="15">Cytochrome c family protein</fullName>
    </submittedName>
</protein>
<dbReference type="PANTHER" id="PTHR11961">
    <property type="entry name" value="CYTOCHROME C"/>
    <property type="match status" value="1"/>
</dbReference>
<evidence type="ECO:0000256" key="10">
    <source>
        <dbReference type="ARBA" id="ARBA00023136"/>
    </source>
</evidence>
<feature type="domain" description="Cytochrome c" evidence="14">
    <location>
        <begin position="71"/>
        <end position="171"/>
    </location>
</feature>
<dbReference type="Gene3D" id="1.10.760.10">
    <property type="entry name" value="Cytochrome c-like domain"/>
    <property type="match status" value="1"/>
</dbReference>
<evidence type="ECO:0000256" key="13">
    <source>
        <dbReference type="SAM" id="Phobius"/>
    </source>
</evidence>
<evidence type="ECO:0000256" key="1">
    <source>
        <dbReference type="ARBA" id="ARBA00004162"/>
    </source>
</evidence>
<dbReference type="EMBL" id="NPEU01000331">
    <property type="protein sequence ID" value="RAI33958.1"/>
    <property type="molecule type" value="Genomic_DNA"/>
</dbReference>
<evidence type="ECO:0000313" key="16">
    <source>
        <dbReference type="Proteomes" id="UP000248863"/>
    </source>
</evidence>
<dbReference type="GO" id="GO:0009055">
    <property type="term" value="F:electron transfer activity"/>
    <property type="evidence" value="ECO:0007669"/>
    <property type="project" value="InterPro"/>
</dbReference>
<evidence type="ECO:0000256" key="5">
    <source>
        <dbReference type="ARBA" id="ARBA00022692"/>
    </source>
</evidence>
<keyword evidence="7" id="KW-0249">Electron transport</keyword>
<evidence type="ECO:0000256" key="4">
    <source>
        <dbReference type="ARBA" id="ARBA00022617"/>
    </source>
</evidence>
<comment type="subcellular location">
    <subcellularLocation>
        <location evidence="1">Cell membrane</location>
        <topology evidence="1">Single-pass membrane protein</topology>
    </subcellularLocation>
</comment>
<organism evidence="15 16">
    <name type="scientific">Rhodoplanes elegans</name>
    <dbReference type="NCBI Taxonomy" id="29408"/>
    <lineage>
        <taxon>Bacteria</taxon>
        <taxon>Pseudomonadati</taxon>
        <taxon>Pseudomonadota</taxon>
        <taxon>Alphaproteobacteria</taxon>
        <taxon>Hyphomicrobiales</taxon>
        <taxon>Nitrobacteraceae</taxon>
        <taxon>Rhodoplanes</taxon>
    </lineage>
</organism>
<reference evidence="15 16" key="1">
    <citation type="submission" date="2017-07" db="EMBL/GenBank/DDBJ databases">
        <title>Draft Genome Sequences of Select Purple Nonsulfur Bacteria.</title>
        <authorList>
            <person name="Lasarre B."/>
            <person name="Mckinlay J.B."/>
        </authorList>
    </citation>
    <scope>NUCLEOTIDE SEQUENCE [LARGE SCALE GENOMIC DNA]</scope>
    <source>
        <strain evidence="15 16">DSM 11907</strain>
    </source>
</reference>
<dbReference type="PROSITE" id="PS51007">
    <property type="entry name" value="CYTC"/>
    <property type="match status" value="1"/>
</dbReference>
<dbReference type="GO" id="GO:0046872">
    <property type="term" value="F:metal ion binding"/>
    <property type="evidence" value="ECO:0007669"/>
    <property type="project" value="UniProtKB-KW"/>
</dbReference>
<comment type="caution">
    <text evidence="15">The sequence shown here is derived from an EMBL/GenBank/DDBJ whole genome shotgun (WGS) entry which is preliminary data.</text>
</comment>
<feature type="compositionally biased region" description="Polar residues" evidence="12">
    <location>
        <begin position="168"/>
        <end position="182"/>
    </location>
</feature>
<evidence type="ECO:0000256" key="12">
    <source>
        <dbReference type="SAM" id="MobiDB-lite"/>
    </source>
</evidence>
<evidence type="ECO:0000313" key="15">
    <source>
        <dbReference type="EMBL" id="RAI33958.1"/>
    </source>
</evidence>
<keyword evidence="2" id="KW-0813">Transport</keyword>
<evidence type="ECO:0000256" key="8">
    <source>
        <dbReference type="ARBA" id="ARBA00022989"/>
    </source>
</evidence>
<dbReference type="SUPFAM" id="SSF46626">
    <property type="entry name" value="Cytochrome c"/>
    <property type="match status" value="1"/>
</dbReference>
<dbReference type="PRINTS" id="PR00604">
    <property type="entry name" value="CYTCHRMECIAB"/>
</dbReference>
<evidence type="ECO:0000256" key="6">
    <source>
        <dbReference type="ARBA" id="ARBA00022723"/>
    </source>
</evidence>
<dbReference type="InterPro" id="IPR036909">
    <property type="entry name" value="Cyt_c-like_dom_sf"/>
</dbReference>
<feature type="compositionally biased region" description="Low complexity" evidence="12">
    <location>
        <begin position="194"/>
        <end position="210"/>
    </location>
</feature>
<accession>A0A327KFF0</accession>
<dbReference type="InterPro" id="IPR009056">
    <property type="entry name" value="Cyt_c-like_dom"/>
</dbReference>
<feature type="transmembrane region" description="Helical" evidence="13">
    <location>
        <begin position="12"/>
        <end position="31"/>
    </location>
</feature>
<keyword evidence="16" id="KW-1185">Reference proteome</keyword>
<gene>
    <name evidence="15" type="ORF">CH338_21680</name>
</gene>
<dbReference type="OrthoDB" id="9805828at2"/>
<dbReference type="Pfam" id="PF00034">
    <property type="entry name" value="Cytochrom_C"/>
    <property type="match status" value="1"/>
</dbReference>
<keyword evidence="5 13" id="KW-0812">Transmembrane</keyword>
<evidence type="ECO:0000256" key="11">
    <source>
        <dbReference type="PROSITE-ProRule" id="PRU00433"/>
    </source>
</evidence>
<sequence length="216" mass="21808">MDSFELNKIAGAFLFSAACVVALNVTAGIIFSPEKPEQPGYAIAVAGETAAPKAAADAPAEPPITTLLASASIDRGAAAARKCESCHTFDKGGANKVGPNLWGVVGRPHASHAGFKYSAAMAAKTGPWTIEELNAFIQNPKAAVPGTAMAFAGVAKASERADLLAFLNSKSDNPQPLPTTTGAASPEPAPPAAAQPQPGNQGAQPNAQAETAPPKQ</sequence>
<keyword evidence="9 11" id="KW-0408">Iron</keyword>
<dbReference type="GO" id="GO:0005886">
    <property type="term" value="C:plasma membrane"/>
    <property type="evidence" value="ECO:0007669"/>
    <property type="project" value="UniProtKB-SubCell"/>
</dbReference>
<feature type="region of interest" description="Disordered" evidence="12">
    <location>
        <begin position="168"/>
        <end position="216"/>
    </location>
</feature>
<dbReference type="Proteomes" id="UP000248863">
    <property type="component" value="Unassembled WGS sequence"/>
</dbReference>
<keyword evidence="4 11" id="KW-0349">Heme</keyword>
<proteinExistence type="predicted"/>
<dbReference type="GO" id="GO:0020037">
    <property type="term" value="F:heme binding"/>
    <property type="evidence" value="ECO:0007669"/>
    <property type="project" value="InterPro"/>
</dbReference>
<evidence type="ECO:0000259" key="14">
    <source>
        <dbReference type="PROSITE" id="PS51007"/>
    </source>
</evidence>
<keyword evidence="8 13" id="KW-1133">Transmembrane helix</keyword>
<evidence type="ECO:0000256" key="2">
    <source>
        <dbReference type="ARBA" id="ARBA00022448"/>
    </source>
</evidence>
<evidence type="ECO:0000256" key="7">
    <source>
        <dbReference type="ARBA" id="ARBA00022982"/>
    </source>
</evidence>
<keyword evidence="3" id="KW-1003">Cell membrane</keyword>